<sequence>MAFLSDRDPLPYIKRDALKDSPFILVSDHAGRIVPEKLGDMGVSRDDWERHISHDIGIKEVGHYLHKLCGSVLIEQVYSRLVIDCNRSPGHPTSIASVSDNTNIPANQSVSEDERRARERAILHPYHDVIEREIDQRKGSDNILISLHSFTSEMNGFKRPWHIGLLHDHDPLTAQIMIDMLKEDKTLCVGDNEPYILNSVNDYTVPYHAARRQMPALEIEIRQDLIAHETGQKEWAERLANLLPRVWDERKRRGNL</sequence>
<gene>
    <name evidence="2" type="ORF">GT348_04700</name>
</gene>
<dbReference type="PIRSF" id="PIRSF029730">
    <property type="entry name" value="UCP029730"/>
    <property type="match status" value="1"/>
</dbReference>
<dbReference type="Pfam" id="PF05013">
    <property type="entry name" value="FGase"/>
    <property type="match status" value="1"/>
</dbReference>
<dbReference type="SUPFAM" id="SSF53187">
    <property type="entry name" value="Zn-dependent exopeptidases"/>
    <property type="match status" value="1"/>
</dbReference>
<name>A0A6P1NAG8_9PROT</name>
<dbReference type="KEGG" id="bomb:GT348_04700"/>
<dbReference type="RefSeq" id="WP_160618731.1">
    <property type="nucleotide sequence ID" value="NZ_CP047652.1"/>
</dbReference>
<dbReference type="InterPro" id="IPR011227">
    <property type="entry name" value="UCP029730"/>
</dbReference>
<evidence type="ECO:0000256" key="1">
    <source>
        <dbReference type="SAM" id="MobiDB-lite"/>
    </source>
</evidence>
<dbReference type="Proteomes" id="UP000463975">
    <property type="component" value="Chromosome"/>
</dbReference>
<protein>
    <submittedName>
        <fullName evidence="2">N-formylglutamate amidohydrolase</fullName>
    </submittedName>
</protein>
<feature type="compositionally biased region" description="Polar residues" evidence="1">
    <location>
        <begin position="94"/>
        <end position="110"/>
    </location>
</feature>
<keyword evidence="3" id="KW-1185">Reference proteome</keyword>
<dbReference type="GO" id="GO:0016787">
    <property type="term" value="F:hydrolase activity"/>
    <property type="evidence" value="ECO:0007669"/>
    <property type="project" value="UniProtKB-KW"/>
</dbReference>
<feature type="region of interest" description="Disordered" evidence="1">
    <location>
        <begin position="92"/>
        <end position="113"/>
    </location>
</feature>
<dbReference type="AlphaFoldDB" id="A0A6P1NAG8"/>
<reference evidence="2 3" key="1">
    <citation type="submission" date="2020-01" db="EMBL/GenBank/DDBJ databases">
        <title>Genome sequencing of strain KACC 21507.</title>
        <authorList>
            <person name="Heo J."/>
            <person name="Kim S.-J."/>
            <person name="Kim J.-S."/>
            <person name="Hong S.-B."/>
            <person name="Kwon S.-W."/>
        </authorList>
    </citation>
    <scope>NUCLEOTIDE SEQUENCE [LARGE SCALE GENOMIC DNA]</scope>
    <source>
        <strain evidence="2 3">KACC 21507</strain>
    </source>
</reference>
<dbReference type="Gene3D" id="3.40.630.40">
    <property type="entry name" value="Zn-dependent exopeptidases"/>
    <property type="match status" value="1"/>
</dbReference>
<dbReference type="EMBL" id="CP047652">
    <property type="protein sequence ID" value="QHI95655.1"/>
    <property type="molecule type" value="Genomic_DNA"/>
</dbReference>
<evidence type="ECO:0000313" key="2">
    <source>
        <dbReference type="EMBL" id="QHI95655.1"/>
    </source>
</evidence>
<accession>A0A6P1NAG8</accession>
<organism evidence="2 3">
    <name type="scientific">Aristophania vespae</name>
    <dbReference type="NCBI Taxonomy" id="2697033"/>
    <lineage>
        <taxon>Bacteria</taxon>
        <taxon>Pseudomonadati</taxon>
        <taxon>Pseudomonadota</taxon>
        <taxon>Alphaproteobacteria</taxon>
        <taxon>Acetobacterales</taxon>
        <taxon>Acetobacteraceae</taxon>
        <taxon>Aristophania</taxon>
    </lineage>
</organism>
<dbReference type="InterPro" id="IPR007709">
    <property type="entry name" value="N-FG_amidohydro"/>
</dbReference>
<keyword evidence="2" id="KW-0378">Hydrolase</keyword>
<proteinExistence type="predicted"/>
<evidence type="ECO:0000313" key="3">
    <source>
        <dbReference type="Proteomes" id="UP000463975"/>
    </source>
</evidence>